<evidence type="ECO:0000313" key="1">
    <source>
        <dbReference type="EMBL" id="KAL0352521.1"/>
    </source>
</evidence>
<name>A0AAW2PCR0_9LAMI</name>
<dbReference type="PANTHER" id="PTHR37904">
    <property type="entry name" value="OS10G0566900 PROTEIN"/>
    <property type="match status" value="1"/>
</dbReference>
<dbReference type="InterPro" id="IPR038985">
    <property type="entry name" value="OPRN-like"/>
</dbReference>
<gene>
    <name evidence="1" type="ORF">Scaly_1640800</name>
</gene>
<protein>
    <submittedName>
        <fullName evidence="1">Uncharacterized protein</fullName>
    </submittedName>
</protein>
<organism evidence="1">
    <name type="scientific">Sesamum calycinum</name>
    <dbReference type="NCBI Taxonomy" id="2727403"/>
    <lineage>
        <taxon>Eukaryota</taxon>
        <taxon>Viridiplantae</taxon>
        <taxon>Streptophyta</taxon>
        <taxon>Embryophyta</taxon>
        <taxon>Tracheophyta</taxon>
        <taxon>Spermatophyta</taxon>
        <taxon>Magnoliopsida</taxon>
        <taxon>eudicotyledons</taxon>
        <taxon>Gunneridae</taxon>
        <taxon>Pentapetalae</taxon>
        <taxon>asterids</taxon>
        <taxon>lamiids</taxon>
        <taxon>Lamiales</taxon>
        <taxon>Pedaliaceae</taxon>
        <taxon>Sesamum</taxon>
    </lineage>
</organism>
<dbReference type="AlphaFoldDB" id="A0AAW2PCR0"/>
<proteinExistence type="predicted"/>
<accession>A0AAW2PCR0</accession>
<comment type="caution">
    <text evidence="1">The sequence shown here is derived from an EMBL/GenBank/DDBJ whole genome shotgun (WGS) entry which is preliminary data.</text>
</comment>
<sequence length="240" mass="26436">MHEDKDLKCDTGGICRSSHMPLNFQTSLIAASSLPAAAGAEFLGRKSILLTEKDGVDSEEVIQDSRNYGALKCVEGIENAVLAKQMESLQTILLSVNKTMEEFHGIVSSLEKIVRDSRQLVKAGSSQPTAKQLKQRVGLKPTLADCLDGLRLLEEMHRSEYLLKLSVVSALPALALKPSESGDLVALQQLLIDQPNIPREEVKIQLETSDVKIFLVVPKMKTLLVQHMVHDVQKLGQKFL</sequence>
<dbReference type="EMBL" id="JACGWM010000009">
    <property type="protein sequence ID" value="KAL0352521.1"/>
    <property type="molecule type" value="Genomic_DNA"/>
</dbReference>
<dbReference type="Pfam" id="PF15011">
    <property type="entry name" value="CA109-like"/>
    <property type="match status" value="1"/>
</dbReference>
<dbReference type="InterPro" id="IPR029159">
    <property type="entry name" value="CA109-like"/>
</dbReference>
<reference evidence="1" key="1">
    <citation type="submission" date="2020-06" db="EMBL/GenBank/DDBJ databases">
        <authorList>
            <person name="Li T."/>
            <person name="Hu X."/>
            <person name="Zhang T."/>
            <person name="Song X."/>
            <person name="Zhang H."/>
            <person name="Dai N."/>
            <person name="Sheng W."/>
            <person name="Hou X."/>
            <person name="Wei L."/>
        </authorList>
    </citation>
    <scope>NUCLEOTIDE SEQUENCE</scope>
    <source>
        <strain evidence="1">KEN8</strain>
        <tissue evidence="1">Leaf</tissue>
    </source>
</reference>
<reference evidence="1" key="2">
    <citation type="journal article" date="2024" name="Plant">
        <title>Genomic evolution and insights into agronomic trait innovations of Sesamum species.</title>
        <authorList>
            <person name="Miao H."/>
            <person name="Wang L."/>
            <person name="Qu L."/>
            <person name="Liu H."/>
            <person name="Sun Y."/>
            <person name="Le M."/>
            <person name="Wang Q."/>
            <person name="Wei S."/>
            <person name="Zheng Y."/>
            <person name="Lin W."/>
            <person name="Duan Y."/>
            <person name="Cao H."/>
            <person name="Xiong S."/>
            <person name="Wang X."/>
            <person name="Wei L."/>
            <person name="Li C."/>
            <person name="Ma Q."/>
            <person name="Ju M."/>
            <person name="Zhao R."/>
            <person name="Li G."/>
            <person name="Mu C."/>
            <person name="Tian Q."/>
            <person name="Mei H."/>
            <person name="Zhang T."/>
            <person name="Gao T."/>
            <person name="Zhang H."/>
        </authorList>
    </citation>
    <scope>NUCLEOTIDE SEQUENCE</scope>
    <source>
        <strain evidence="1">KEN8</strain>
    </source>
</reference>
<dbReference type="PANTHER" id="PTHR37904:SF2">
    <property type="entry name" value="OS10G0566900 PROTEIN"/>
    <property type="match status" value="1"/>
</dbReference>